<dbReference type="Pfam" id="PF13895">
    <property type="entry name" value="Ig_2"/>
    <property type="match status" value="1"/>
</dbReference>
<evidence type="ECO:0000313" key="2">
    <source>
        <dbReference type="EMBL" id="KAL3307269.1"/>
    </source>
</evidence>
<dbReference type="Pfam" id="PF00047">
    <property type="entry name" value="ig"/>
    <property type="match status" value="1"/>
</dbReference>
<dbReference type="InterPro" id="IPR007110">
    <property type="entry name" value="Ig-like_dom"/>
</dbReference>
<feature type="domain" description="Ig-like" evidence="1">
    <location>
        <begin position="156"/>
        <end position="243"/>
    </location>
</feature>
<feature type="domain" description="Ig-like" evidence="1">
    <location>
        <begin position="58"/>
        <end position="151"/>
    </location>
</feature>
<sequence>MYLLPKRSDQFKYQWIFNQTTVIAMNQKVLILNNVNTGDTGTYKCLTTKLDNSDSAEQSLYLYIREAEKQSKITVEEGTRVTIKCQPSISQLERGNKVFDYIWYGPESTEIISRSSTLELIGIRVNQEGKYTCVASYNDAESKYESSSSVDITVIPKSKLILPGLQANTKEVLETANAAQVCYFENDQTAQTDTYRWIYPDRSKVTEGNTLTLNRVLSADAGTYTCQGERRNGNQETAQLKLVVVREFLRPNYGISPKL</sequence>
<accession>A0ABD2PJE0</accession>
<dbReference type="Proteomes" id="UP001626550">
    <property type="component" value="Unassembled WGS sequence"/>
</dbReference>
<dbReference type="PROSITE" id="PS50835">
    <property type="entry name" value="IG_LIKE"/>
    <property type="match status" value="2"/>
</dbReference>
<dbReference type="Gene3D" id="2.60.40.10">
    <property type="entry name" value="Immunoglobulins"/>
    <property type="match status" value="3"/>
</dbReference>
<keyword evidence="2" id="KW-0675">Receptor</keyword>
<proteinExistence type="predicted"/>
<dbReference type="EMBL" id="JBJKFK010007823">
    <property type="protein sequence ID" value="KAL3307269.1"/>
    <property type="molecule type" value="Genomic_DNA"/>
</dbReference>
<gene>
    <name evidence="2" type="primary">LRP2</name>
    <name evidence="2" type="ORF">Ciccas_014221</name>
</gene>
<organism evidence="2 3">
    <name type="scientific">Cichlidogyrus casuarinus</name>
    <dbReference type="NCBI Taxonomy" id="1844966"/>
    <lineage>
        <taxon>Eukaryota</taxon>
        <taxon>Metazoa</taxon>
        <taxon>Spiralia</taxon>
        <taxon>Lophotrochozoa</taxon>
        <taxon>Platyhelminthes</taxon>
        <taxon>Monogenea</taxon>
        <taxon>Monopisthocotylea</taxon>
        <taxon>Dactylogyridea</taxon>
        <taxon>Ancyrocephalidae</taxon>
        <taxon>Cichlidogyrus</taxon>
    </lineage>
</organism>
<feature type="non-terminal residue" evidence="2">
    <location>
        <position position="259"/>
    </location>
</feature>
<comment type="caution">
    <text evidence="2">The sequence shown here is derived from an EMBL/GenBank/DDBJ whole genome shotgun (WGS) entry which is preliminary data.</text>
</comment>
<dbReference type="InterPro" id="IPR036179">
    <property type="entry name" value="Ig-like_dom_sf"/>
</dbReference>
<keyword evidence="3" id="KW-1185">Reference proteome</keyword>
<reference evidence="2 3" key="1">
    <citation type="submission" date="2024-11" db="EMBL/GenBank/DDBJ databases">
        <title>Adaptive evolution of stress response genes in parasites aligns with host niche diversity.</title>
        <authorList>
            <person name="Hahn C."/>
            <person name="Resl P."/>
        </authorList>
    </citation>
    <scope>NUCLEOTIDE SEQUENCE [LARGE SCALE GENOMIC DNA]</scope>
    <source>
        <strain evidence="2">EGGRZ-B1_66</strain>
        <tissue evidence="2">Body</tissue>
    </source>
</reference>
<dbReference type="PANTHER" id="PTHR11422">
    <property type="entry name" value="T-CELL SURFACE GLYCOPROTEIN CD4"/>
    <property type="match status" value="1"/>
</dbReference>
<keyword evidence="2" id="KW-0449">Lipoprotein</keyword>
<dbReference type="SMART" id="SM00409">
    <property type="entry name" value="IG"/>
    <property type="match status" value="3"/>
</dbReference>
<evidence type="ECO:0000313" key="3">
    <source>
        <dbReference type="Proteomes" id="UP001626550"/>
    </source>
</evidence>
<dbReference type="AlphaFoldDB" id="A0ABD2PJE0"/>
<protein>
    <submittedName>
        <fullName evidence="2">Low-density lipoprotein receptor- protein 2</fullName>
    </submittedName>
</protein>
<dbReference type="SUPFAM" id="SSF48726">
    <property type="entry name" value="Immunoglobulin"/>
    <property type="match status" value="3"/>
</dbReference>
<evidence type="ECO:0000259" key="1">
    <source>
        <dbReference type="PROSITE" id="PS50835"/>
    </source>
</evidence>
<dbReference type="InterPro" id="IPR013783">
    <property type="entry name" value="Ig-like_fold"/>
</dbReference>
<dbReference type="InterPro" id="IPR013151">
    <property type="entry name" value="Immunoglobulin_dom"/>
</dbReference>
<name>A0ABD2PJE0_9PLAT</name>
<dbReference type="InterPro" id="IPR003599">
    <property type="entry name" value="Ig_sub"/>
</dbReference>